<keyword evidence="2 4" id="KW-0378">Hydrolase</keyword>
<dbReference type="InterPro" id="IPR013189">
    <property type="entry name" value="Glyco_hydro_32_C"/>
</dbReference>
<feature type="domain" description="Glycosyl hydrolase family 32 N-terminal" evidence="6">
    <location>
        <begin position="46"/>
        <end position="349"/>
    </location>
</feature>
<evidence type="ECO:0000259" key="6">
    <source>
        <dbReference type="Pfam" id="PF00251"/>
    </source>
</evidence>
<evidence type="ECO:0000313" key="8">
    <source>
        <dbReference type="EMBL" id="KOO07214.1"/>
    </source>
</evidence>
<dbReference type="EC" id="3.2.1.26" evidence="4"/>
<evidence type="ECO:0000256" key="2">
    <source>
        <dbReference type="ARBA" id="ARBA00022801"/>
    </source>
</evidence>
<evidence type="ECO:0000256" key="4">
    <source>
        <dbReference type="RuleBase" id="RU362110"/>
    </source>
</evidence>
<keyword evidence="5" id="KW-0963">Cytoplasm</keyword>
<sequence length="496" mass="57387">MIFTGKELRWRNVENLKYKTIDLATERDVRNFEKIKTNSKYRPKFHITPPHGLLNDPNGFCYYNHQYHLFYQWFPFDTFHGMKHWMHLTSSDLIHWQEHGAKITPTEGYESHGAYSGAAIVEDDQAYLFYTGNIKLESDRDANQCLALLSSDNSVTKYAGNPVIQSVPEGYTGHVRDPKVLKDGGRYFMLLGAQRKADMKGCIIVYKSFDLTKWEFQGELNIEINAPFQSAYMFECPDLLKVDGQDVLIFSPQGVEPQEFRFHNKFNVVYCLGAVDFDNLSFKVEHWDELDRGFDFYAPQTLANSPDKPTLIAWAGTDEELPSMDYGWIHCLTLPRSLSVKQQRLHQYPEKLFEKVLAVQSESLQLNGEQSIHLDSLSFALNLELEQGGCNFEVALVNENNRSVNLVVNDNHISLFRTNYEHHAEDWCFGSTRELETDYDINTISLICDESIIEIYINDGRDVFTCLFFPQDVEHRLHISSTDNTKLNINLQYLTK</sequence>
<comment type="function">
    <text evidence="5">Enables the bacterium to metabolize sucrose as a sole carbon source.</text>
</comment>
<proteinExistence type="inferred from homology"/>
<dbReference type="InterPro" id="IPR001362">
    <property type="entry name" value="Glyco_hydro_32"/>
</dbReference>
<reference evidence="9" key="1">
    <citation type="submission" date="2015-08" db="EMBL/GenBank/DDBJ databases">
        <title>Vibrio galatheae sp. nov., a novel member of the Vibrionaceae family isolated from the Solomon Islands.</title>
        <authorList>
            <person name="Giubergia S."/>
            <person name="Machado H."/>
            <person name="Mateiu R.V."/>
            <person name="Gram L."/>
        </authorList>
    </citation>
    <scope>NUCLEOTIDE SEQUENCE [LARGE SCALE GENOMIC DNA]</scope>
    <source>
        <strain evidence="9">DSM 19134</strain>
    </source>
</reference>
<dbReference type="InterPro" id="IPR013320">
    <property type="entry name" value="ConA-like_dom_sf"/>
</dbReference>
<dbReference type="InterPro" id="IPR051214">
    <property type="entry name" value="GH32_Enzymes"/>
</dbReference>
<comment type="catalytic activity">
    <reaction evidence="4">
        <text>Hydrolysis of terminal non-reducing beta-D-fructofuranoside residues in beta-D-fructofuranosides.</text>
        <dbReference type="EC" id="3.2.1.26"/>
    </reaction>
</comment>
<dbReference type="Gene3D" id="2.60.120.560">
    <property type="entry name" value="Exo-inulinase, domain 1"/>
    <property type="match status" value="1"/>
</dbReference>
<comment type="caution">
    <text evidence="8">The sequence shown here is derived from an EMBL/GenBank/DDBJ whole genome shotgun (WGS) entry which is preliminary data.</text>
</comment>
<dbReference type="PATRIC" id="fig|171383.3.peg.2808"/>
<evidence type="ECO:0000259" key="7">
    <source>
        <dbReference type="Pfam" id="PF08244"/>
    </source>
</evidence>
<dbReference type="STRING" id="171383.AKJ31_13750"/>
<dbReference type="Proteomes" id="UP000037530">
    <property type="component" value="Unassembled WGS sequence"/>
</dbReference>
<comment type="subcellular location">
    <subcellularLocation>
        <location evidence="5">Cytoplasm</location>
    </subcellularLocation>
</comment>
<dbReference type="SUPFAM" id="SSF49899">
    <property type="entry name" value="Concanavalin A-like lectins/glucanases"/>
    <property type="match status" value="1"/>
</dbReference>
<dbReference type="EMBL" id="LHPI01000012">
    <property type="protein sequence ID" value="KOO07214.1"/>
    <property type="molecule type" value="Genomic_DNA"/>
</dbReference>
<evidence type="ECO:0000256" key="3">
    <source>
        <dbReference type="ARBA" id="ARBA00023295"/>
    </source>
</evidence>
<dbReference type="PANTHER" id="PTHR43101">
    <property type="entry name" value="BETA-FRUCTOSIDASE"/>
    <property type="match status" value="1"/>
</dbReference>
<dbReference type="PANTHER" id="PTHR43101:SF1">
    <property type="entry name" value="BETA-FRUCTOSIDASE"/>
    <property type="match status" value="1"/>
</dbReference>
<dbReference type="SMART" id="SM00640">
    <property type="entry name" value="Glyco_32"/>
    <property type="match status" value="1"/>
</dbReference>
<dbReference type="Pfam" id="PF08244">
    <property type="entry name" value="Glyco_hydro_32C"/>
    <property type="match status" value="1"/>
</dbReference>
<dbReference type="GO" id="GO:0005985">
    <property type="term" value="P:sucrose metabolic process"/>
    <property type="evidence" value="ECO:0007669"/>
    <property type="project" value="UniProtKB-UniPathway"/>
</dbReference>
<evidence type="ECO:0000313" key="9">
    <source>
        <dbReference type="Proteomes" id="UP000037530"/>
    </source>
</evidence>
<keyword evidence="9" id="KW-1185">Reference proteome</keyword>
<dbReference type="GO" id="GO:0004564">
    <property type="term" value="F:beta-fructofuranosidase activity"/>
    <property type="evidence" value="ECO:0007669"/>
    <property type="project" value="UniProtKB-EC"/>
</dbReference>
<organism evidence="8 9">
    <name type="scientific">Vibrio hepatarius</name>
    <dbReference type="NCBI Taxonomy" id="171383"/>
    <lineage>
        <taxon>Bacteria</taxon>
        <taxon>Pseudomonadati</taxon>
        <taxon>Pseudomonadota</taxon>
        <taxon>Gammaproteobacteria</taxon>
        <taxon>Vibrionales</taxon>
        <taxon>Vibrionaceae</taxon>
        <taxon>Vibrio</taxon>
        <taxon>Vibrio oreintalis group</taxon>
    </lineage>
</organism>
<dbReference type="Pfam" id="PF00251">
    <property type="entry name" value="Glyco_hydro_32N"/>
    <property type="match status" value="1"/>
</dbReference>
<dbReference type="SUPFAM" id="SSF75005">
    <property type="entry name" value="Arabinanase/levansucrase/invertase"/>
    <property type="match status" value="1"/>
</dbReference>
<dbReference type="InterPro" id="IPR023296">
    <property type="entry name" value="Glyco_hydro_beta-prop_sf"/>
</dbReference>
<protein>
    <recommendedName>
        <fullName evidence="4">Sucrose-6-phosphate hydrolase</fullName>
        <ecNumber evidence="4">3.2.1.26</ecNumber>
    </recommendedName>
    <alternativeName>
        <fullName evidence="5">Invertase</fullName>
    </alternativeName>
</protein>
<evidence type="ECO:0000256" key="1">
    <source>
        <dbReference type="ARBA" id="ARBA00009902"/>
    </source>
</evidence>
<name>A0A0M0HYQ3_9VIBR</name>
<dbReference type="InterPro" id="IPR018053">
    <property type="entry name" value="Glyco_hydro_32_AS"/>
</dbReference>
<evidence type="ECO:0000256" key="5">
    <source>
        <dbReference type="RuleBase" id="RU365015"/>
    </source>
</evidence>
<dbReference type="NCBIfam" id="TIGR01322">
    <property type="entry name" value="scrB_fam"/>
    <property type="match status" value="1"/>
</dbReference>
<comment type="pathway">
    <text evidence="5">Glycan biosynthesis; sucrose metabolism.</text>
</comment>
<dbReference type="Gene3D" id="2.115.10.20">
    <property type="entry name" value="Glycosyl hydrolase domain, family 43"/>
    <property type="match status" value="1"/>
</dbReference>
<dbReference type="InterPro" id="IPR006232">
    <property type="entry name" value="Suc6P_hydrolase"/>
</dbReference>
<keyword evidence="3 4" id="KW-0326">Glycosidase</keyword>
<dbReference type="UniPathway" id="UPA00238"/>
<dbReference type="GO" id="GO:0005737">
    <property type="term" value="C:cytoplasm"/>
    <property type="evidence" value="ECO:0007669"/>
    <property type="project" value="UniProtKB-SubCell"/>
</dbReference>
<feature type="domain" description="Glycosyl hydrolase family 32 C-terminal" evidence="7">
    <location>
        <begin position="370"/>
        <end position="486"/>
    </location>
</feature>
<accession>A0A0M0HYQ3</accession>
<dbReference type="PROSITE" id="PS00609">
    <property type="entry name" value="GLYCOSYL_HYDROL_F32"/>
    <property type="match status" value="1"/>
</dbReference>
<keyword evidence="5" id="KW-0119">Carbohydrate metabolism</keyword>
<comment type="similarity">
    <text evidence="1 4">Belongs to the glycosyl hydrolase 32 family.</text>
</comment>
<dbReference type="AlphaFoldDB" id="A0A0M0HYQ3"/>
<dbReference type="InterPro" id="IPR013148">
    <property type="entry name" value="Glyco_hydro_32_N"/>
</dbReference>
<dbReference type="CDD" id="cd18623">
    <property type="entry name" value="GH32_ScrB-like"/>
    <property type="match status" value="1"/>
</dbReference>
<gene>
    <name evidence="8" type="ORF">AKJ31_13750</name>
</gene>